<evidence type="ECO:0000256" key="3">
    <source>
        <dbReference type="SAM" id="SignalP"/>
    </source>
</evidence>
<dbReference type="InterPro" id="IPR024930">
    <property type="entry name" value="Skp_dom_sf"/>
</dbReference>
<dbReference type="SUPFAM" id="SSF111384">
    <property type="entry name" value="OmpH-like"/>
    <property type="match status" value="1"/>
</dbReference>
<comment type="similarity">
    <text evidence="1">Belongs to the Skp family.</text>
</comment>
<dbReference type="GO" id="GO:0005829">
    <property type="term" value="C:cytosol"/>
    <property type="evidence" value="ECO:0007669"/>
    <property type="project" value="TreeGrafter"/>
</dbReference>
<dbReference type="InterPro" id="IPR005632">
    <property type="entry name" value="Chaperone_Skp"/>
</dbReference>
<dbReference type="EMBL" id="SZVO01000009">
    <property type="protein sequence ID" value="TKT90458.1"/>
    <property type="molecule type" value="Genomic_DNA"/>
</dbReference>
<dbReference type="PANTHER" id="PTHR35089:SF1">
    <property type="entry name" value="CHAPERONE PROTEIN SKP"/>
    <property type="match status" value="1"/>
</dbReference>
<evidence type="ECO:0000256" key="1">
    <source>
        <dbReference type="ARBA" id="ARBA00009091"/>
    </source>
</evidence>
<keyword evidence="5" id="KW-1185">Reference proteome</keyword>
<accession>A0A4U6D3J0</accession>
<dbReference type="Pfam" id="PF03938">
    <property type="entry name" value="OmpH"/>
    <property type="match status" value="1"/>
</dbReference>
<feature type="chain" id="PRO_5020431854" evidence="3">
    <location>
        <begin position="21"/>
        <end position="198"/>
    </location>
</feature>
<proteinExistence type="inferred from homology"/>
<dbReference type="RefSeq" id="WP_137341626.1">
    <property type="nucleotide sequence ID" value="NZ_SZVO01000009.1"/>
</dbReference>
<dbReference type="Proteomes" id="UP000304900">
    <property type="component" value="Unassembled WGS sequence"/>
</dbReference>
<protein>
    <submittedName>
        <fullName evidence="4">OmpH family outer membrane protein</fullName>
    </submittedName>
</protein>
<dbReference type="OrthoDB" id="1493480at2"/>
<keyword evidence="2 3" id="KW-0732">Signal</keyword>
<name>A0A4U6D3J0_9BACT</name>
<comment type="caution">
    <text evidence="4">The sequence shown here is derived from an EMBL/GenBank/DDBJ whole genome shotgun (WGS) entry which is preliminary data.</text>
</comment>
<dbReference type="GO" id="GO:0050821">
    <property type="term" value="P:protein stabilization"/>
    <property type="evidence" value="ECO:0007669"/>
    <property type="project" value="TreeGrafter"/>
</dbReference>
<reference evidence="4 5" key="1">
    <citation type="submission" date="2019-05" db="EMBL/GenBank/DDBJ databases">
        <title>Dyadobacter AR-3-8 sp. nov., isolated from arctic soil.</title>
        <authorList>
            <person name="Chaudhary D.K."/>
        </authorList>
    </citation>
    <scope>NUCLEOTIDE SEQUENCE [LARGE SCALE GENOMIC DNA]</scope>
    <source>
        <strain evidence="4 5">AR-3-8</strain>
    </source>
</reference>
<feature type="signal peptide" evidence="3">
    <location>
        <begin position="1"/>
        <end position="20"/>
    </location>
</feature>
<organism evidence="4 5">
    <name type="scientific">Dyadobacter frigoris</name>
    <dbReference type="NCBI Taxonomy" id="2576211"/>
    <lineage>
        <taxon>Bacteria</taxon>
        <taxon>Pseudomonadati</taxon>
        <taxon>Bacteroidota</taxon>
        <taxon>Cytophagia</taxon>
        <taxon>Cytophagales</taxon>
        <taxon>Spirosomataceae</taxon>
        <taxon>Dyadobacter</taxon>
    </lineage>
</organism>
<dbReference type="PANTHER" id="PTHR35089">
    <property type="entry name" value="CHAPERONE PROTEIN SKP"/>
    <property type="match status" value="1"/>
</dbReference>
<dbReference type="SMART" id="SM00935">
    <property type="entry name" value="OmpH"/>
    <property type="match status" value="1"/>
</dbReference>
<evidence type="ECO:0000313" key="4">
    <source>
        <dbReference type="EMBL" id="TKT90458.1"/>
    </source>
</evidence>
<evidence type="ECO:0000313" key="5">
    <source>
        <dbReference type="Proteomes" id="UP000304900"/>
    </source>
</evidence>
<sequence length="198" mass="22615">MKKLIVLILFLGLTVTMSFGQGNTEKIGYVDQQFIIENLPEFKKLNQEIAVKSHQYEKILKGKFEEYQTKSAAFEKLLADKSEQTILRDKAMELENLKKSYEDFESSSMTELQNYYSKKFTPIRQKVGEAVIFAGRQQGYAFVLRMDLNPDGGDIWPVVLYARDSTSNLSRDILKNLGVDSTAASTRKTGMSQMLKQK</sequence>
<gene>
    <name evidence="4" type="ORF">FDK13_19160</name>
</gene>
<dbReference type="AlphaFoldDB" id="A0A4U6D3J0"/>
<evidence type="ECO:0000256" key="2">
    <source>
        <dbReference type="ARBA" id="ARBA00022729"/>
    </source>
</evidence>
<dbReference type="Gene3D" id="3.30.910.20">
    <property type="entry name" value="Skp domain"/>
    <property type="match status" value="1"/>
</dbReference>
<dbReference type="GO" id="GO:0051082">
    <property type="term" value="F:unfolded protein binding"/>
    <property type="evidence" value="ECO:0007669"/>
    <property type="project" value="InterPro"/>
</dbReference>